<name>A0A2X2RGY7_CAPOC</name>
<organism evidence="3 4">
    <name type="scientific">Capnocytophaga ochracea</name>
    <dbReference type="NCBI Taxonomy" id="1018"/>
    <lineage>
        <taxon>Bacteria</taxon>
        <taxon>Pseudomonadati</taxon>
        <taxon>Bacteroidota</taxon>
        <taxon>Flavobacteriia</taxon>
        <taxon>Flavobacteriales</taxon>
        <taxon>Flavobacteriaceae</taxon>
        <taxon>Capnocytophaga</taxon>
    </lineage>
</organism>
<dbReference type="RefSeq" id="WP_128091618.1">
    <property type="nucleotide sequence ID" value="NZ_UARG01000017.1"/>
</dbReference>
<evidence type="ECO:0000313" key="3">
    <source>
        <dbReference type="EMBL" id="SQA78504.1"/>
    </source>
</evidence>
<dbReference type="GO" id="GO:0016787">
    <property type="term" value="F:hydrolase activity"/>
    <property type="evidence" value="ECO:0007669"/>
    <property type="project" value="UniProtKB-KW"/>
</dbReference>
<sequence length="414" mass="47115">MKKYLTIVIALITLQSAFSQVISETFSSGRLNRKQKIGIYKPEKYTDRQAYPLIVVLNAETLMEPVVSMVRYYEQFGEMPKCIVVGVYEPKQEDVTVVEEVGRPINESARFFEFVSAELVPYIQGKYPIADLKGVIASEEAGFLANYYMLAEKKPTFNMIVSLNPVALPRMGEEFSHALAAGVPNRLFYYMATADVENKVVYDKAIQFERAMRSAPVHESVEYHFVDFKGSSVNAAKLQGIAQALDMCFDIYKPIGGKEFKTQMETLETGIYEYLENKYNTIYKQLGVKKVPILNDVMATYTAINSSQDWESLKKLAKYVESNGYLKTAMPNFFLAEYYEKMGDDKKALKTYQKAYTEPNIDFITGDLINERITHLQATKRKSKHTKVIEPIEPTEEVAPAQEEQNPADESNQN</sequence>
<proteinExistence type="predicted"/>
<accession>A0A2X2RGY7</accession>
<dbReference type="SUPFAM" id="SSF53474">
    <property type="entry name" value="alpha/beta-Hydrolases"/>
    <property type="match status" value="1"/>
</dbReference>
<dbReference type="AlphaFoldDB" id="A0A2X2RGY7"/>
<gene>
    <name evidence="3" type="ORF">NCTC11546_01742</name>
</gene>
<dbReference type="Proteomes" id="UP000249891">
    <property type="component" value="Unassembled WGS sequence"/>
</dbReference>
<dbReference type="InterPro" id="IPR029058">
    <property type="entry name" value="AB_hydrolase_fold"/>
</dbReference>
<dbReference type="InterPro" id="IPR000801">
    <property type="entry name" value="Esterase-like"/>
</dbReference>
<protein>
    <submittedName>
        <fullName evidence="3">Predicted hydrolase of the alpha/beta superfamily</fullName>
    </submittedName>
</protein>
<dbReference type="Gene3D" id="1.25.40.10">
    <property type="entry name" value="Tetratricopeptide repeat domain"/>
    <property type="match status" value="1"/>
</dbReference>
<dbReference type="Gene3D" id="3.40.50.1820">
    <property type="entry name" value="alpha/beta hydrolase"/>
    <property type="match status" value="1"/>
</dbReference>
<dbReference type="InterPro" id="IPR011990">
    <property type="entry name" value="TPR-like_helical_dom_sf"/>
</dbReference>
<keyword evidence="3" id="KW-0378">Hydrolase</keyword>
<evidence type="ECO:0000256" key="1">
    <source>
        <dbReference type="SAM" id="MobiDB-lite"/>
    </source>
</evidence>
<feature type="compositionally biased region" description="Polar residues" evidence="1">
    <location>
        <begin position="403"/>
        <end position="414"/>
    </location>
</feature>
<dbReference type="EMBL" id="UARG01000017">
    <property type="protein sequence ID" value="SQA78504.1"/>
    <property type="molecule type" value="Genomic_DNA"/>
</dbReference>
<feature type="region of interest" description="Disordered" evidence="1">
    <location>
        <begin position="380"/>
        <end position="414"/>
    </location>
</feature>
<evidence type="ECO:0000256" key="2">
    <source>
        <dbReference type="SAM" id="SignalP"/>
    </source>
</evidence>
<feature type="chain" id="PRO_5016029508" evidence="2">
    <location>
        <begin position="20"/>
        <end position="414"/>
    </location>
</feature>
<feature type="signal peptide" evidence="2">
    <location>
        <begin position="1"/>
        <end position="19"/>
    </location>
</feature>
<evidence type="ECO:0000313" key="4">
    <source>
        <dbReference type="Proteomes" id="UP000249891"/>
    </source>
</evidence>
<dbReference type="Pfam" id="PF00756">
    <property type="entry name" value="Esterase"/>
    <property type="match status" value="1"/>
</dbReference>
<reference evidence="3 4" key="1">
    <citation type="submission" date="2018-06" db="EMBL/GenBank/DDBJ databases">
        <authorList>
            <consortium name="Pathogen Informatics"/>
            <person name="Doyle S."/>
        </authorList>
    </citation>
    <scope>NUCLEOTIDE SEQUENCE [LARGE SCALE GENOMIC DNA]</scope>
    <source>
        <strain evidence="3 4">NCTC11546</strain>
    </source>
</reference>
<keyword evidence="2" id="KW-0732">Signal</keyword>